<dbReference type="GO" id="GO:0004622">
    <property type="term" value="F:phosphatidylcholine lysophospholipase activity"/>
    <property type="evidence" value="ECO:0007669"/>
    <property type="project" value="TreeGrafter"/>
</dbReference>
<proteinExistence type="predicted"/>
<protein>
    <submittedName>
        <fullName evidence="2">Abhydrolase domain containing 12</fullName>
    </submittedName>
</protein>
<dbReference type="VEuPathDB" id="FungiDB:A1Q1_01020"/>
<dbReference type="GeneID" id="25984534"/>
<dbReference type="GO" id="GO:0052651">
    <property type="term" value="P:monoacylglycerol catabolic process"/>
    <property type="evidence" value="ECO:0007669"/>
    <property type="project" value="TreeGrafter"/>
</dbReference>
<dbReference type="GO" id="GO:0006660">
    <property type="term" value="P:phosphatidylserine catabolic process"/>
    <property type="evidence" value="ECO:0007669"/>
    <property type="project" value="TreeGrafter"/>
</dbReference>
<dbReference type="EMBL" id="ALBS01000145">
    <property type="protein sequence ID" value="EJT49868.1"/>
    <property type="molecule type" value="Genomic_DNA"/>
</dbReference>
<evidence type="ECO:0000313" key="3">
    <source>
        <dbReference type="Proteomes" id="UP000002748"/>
    </source>
</evidence>
<dbReference type="InterPro" id="IPR029058">
    <property type="entry name" value="AB_hydrolase_fold"/>
</dbReference>
<dbReference type="OrthoDB" id="446723at2759"/>
<dbReference type="AlphaFoldDB" id="J5QZ37"/>
<dbReference type="PANTHER" id="PTHR12277">
    <property type="entry name" value="ALPHA/BETA HYDROLASE DOMAIN-CONTAINING PROTEIN"/>
    <property type="match status" value="1"/>
</dbReference>
<evidence type="ECO:0000259" key="1">
    <source>
        <dbReference type="Pfam" id="PF20434"/>
    </source>
</evidence>
<dbReference type="RefSeq" id="XP_014181118.1">
    <property type="nucleotide sequence ID" value="XM_014325643.1"/>
</dbReference>
<dbReference type="KEGG" id="tasa:A1Q1_01020"/>
<dbReference type="Proteomes" id="UP000002748">
    <property type="component" value="Unassembled WGS sequence"/>
</dbReference>
<dbReference type="SUPFAM" id="SSF53474">
    <property type="entry name" value="alpha/beta-Hydrolases"/>
    <property type="match status" value="1"/>
</dbReference>
<dbReference type="GO" id="GO:0005789">
    <property type="term" value="C:endoplasmic reticulum membrane"/>
    <property type="evidence" value="ECO:0007669"/>
    <property type="project" value="TreeGrafter"/>
</dbReference>
<dbReference type="InterPro" id="IPR049492">
    <property type="entry name" value="BD-FAE-like_dom"/>
</dbReference>
<dbReference type="Gene3D" id="3.40.50.1820">
    <property type="entry name" value="alpha/beta hydrolase"/>
    <property type="match status" value="1"/>
</dbReference>
<comment type="caution">
    <text evidence="2">The sequence shown here is derived from an EMBL/GenBank/DDBJ whole genome shotgun (WGS) entry which is preliminary data.</text>
</comment>
<gene>
    <name evidence="2" type="ORF">A1Q1_01020</name>
</gene>
<name>J5QZ37_TRIAS</name>
<reference evidence="2 3" key="1">
    <citation type="journal article" date="2012" name="Eukaryot. Cell">
        <title>Draft genome sequence of CBS 2479, the standard type strain of Trichosporon asahii.</title>
        <authorList>
            <person name="Yang R.Y."/>
            <person name="Li H.T."/>
            <person name="Zhu H."/>
            <person name="Zhou G.P."/>
            <person name="Wang M."/>
            <person name="Wang L."/>
        </authorList>
    </citation>
    <scope>NUCLEOTIDE SEQUENCE [LARGE SCALE GENOMIC DNA]</scope>
    <source>
        <strain evidence="3">ATCC 90039 / CBS 2479 / JCM 2466 / KCTC 7840 / NCYC 2677 / UAMH 7654</strain>
    </source>
</reference>
<dbReference type="HOGENOM" id="CLU_029375_3_1_1"/>
<organism evidence="2 3">
    <name type="scientific">Trichosporon asahii var. asahii (strain ATCC 90039 / CBS 2479 / JCM 2466 / KCTC 7840 / NBRC 103889/ NCYC 2677 / UAMH 7654)</name>
    <name type="common">Yeast</name>
    <dbReference type="NCBI Taxonomy" id="1186058"/>
    <lineage>
        <taxon>Eukaryota</taxon>
        <taxon>Fungi</taxon>
        <taxon>Dikarya</taxon>
        <taxon>Basidiomycota</taxon>
        <taxon>Agaricomycotina</taxon>
        <taxon>Tremellomycetes</taxon>
        <taxon>Trichosporonales</taxon>
        <taxon>Trichosporonaceae</taxon>
        <taxon>Trichosporon</taxon>
    </lineage>
</organism>
<feature type="domain" description="BD-FAE-like" evidence="1">
    <location>
        <begin position="21"/>
        <end position="171"/>
    </location>
</feature>
<dbReference type="PANTHER" id="PTHR12277:SF194">
    <property type="entry name" value="FI04476P"/>
    <property type="match status" value="1"/>
</dbReference>
<dbReference type="Pfam" id="PF20434">
    <property type="entry name" value="BD-FAE"/>
    <property type="match status" value="1"/>
</dbReference>
<accession>J5QZ37</accession>
<dbReference type="GO" id="GO:0047372">
    <property type="term" value="F:monoacylglycerol lipase activity"/>
    <property type="evidence" value="ECO:0007669"/>
    <property type="project" value="TreeGrafter"/>
</dbReference>
<keyword evidence="2" id="KW-0378">Hydrolase</keyword>
<sequence length="238" mass="25664">MSSRLDWGYADSTGVPSQAGLITDARTAWDWVAERAGKNGKAEDNIVVVGHSLGTGVTSALAGQLADEGELRMESGELTTRHLPARADTHRALHVYLGAARFVSYEPLVGADSSSSVGHEELTAEYFKSRNRTPFNSYEAISRTRSPTLILHSLIDEIIPPSHSQRMFRQLVAPNATAEASDAAFSKVDIVEYPGWGVVKTATRDGLPMIYLEADSGGHNKIGWAEGTLDLIAKIADL</sequence>
<evidence type="ECO:0000313" key="2">
    <source>
        <dbReference type="EMBL" id="EJT49868.1"/>
    </source>
</evidence>